<proteinExistence type="predicted"/>
<keyword evidence="2" id="KW-1185">Reference proteome</keyword>
<comment type="caution">
    <text evidence="1">The sequence shown here is derived from an EMBL/GenBank/DDBJ whole genome shotgun (WGS) entry which is preliminary data.</text>
</comment>
<protein>
    <submittedName>
        <fullName evidence="1">Uncharacterized protein</fullName>
    </submittedName>
</protein>
<accession>A0ACB8DB19</accession>
<organism evidence="1 2">
    <name type="scientific">Dermacentor silvarum</name>
    <name type="common">Tick</name>
    <dbReference type="NCBI Taxonomy" id="543639"/>
    <lineage>
        <taxon>Eukaryota</taxon>
        <taxon>Metazoa</taxon>
        <taxon>Ecdysozoa</taxon>
        <taxon>Arthropoda</taxon>
        <taxon>Chelicerata</taxon>
        <taxon>Arachnida</taxon>
        <taxon>Acari</taxon>
        <taxon>Parasitiformes</taxon>
        <taxon>Ixodida</taxon>
        <taxon>Ixodoidea</taxon>
        <taxon>Ixodidae</taxon>
        <taxon>Rhipicephalinae</taxon>
        <taxon>Dermacentor</taxon>
    </lineage>
</organism>
<gene>
    <name evidence="1" type="ORF">HPB49_004706</name>
</gene>
<name>A0ACB8DB19_DERSI</name>
<dbReference type="Proteomes" id="UP000821865">
    <property type="component" value="Chromosome 2"/>
</dbReference>
<evidence type="ECO:0000313" key="2">
    <source>
        <dbReference type="Proteomes" id="UP000821865"/>
    </source>
</evidence>
<evidence type="ECO:0000313" key="1">
    <source>
        <dbReference type="EMBL" id="KAH7965213.1"/>
    </source>
</evidence>
<dbReference type="EMBL" id="CM023471">
    <property type="protein sequence ID" value="KAH7965213.1"/>
    <property type="molecule type" value="Genomic_DNA"/>
</dbReference>
<reference evidence="1" key="1">
    <citation type="submission" date="2020-05" db="EMBL/GenBank/DDBJ databases">
        <title>Large-scale comparative analyses of tick genomes elucidate their genetic diversity and vector capacities.</title>
        <authorList>
            <person name="Jia N."/>
            <person name="Wang J."/>
            <person name="Shi W."/>
            <person name="Du L."/>
            <person name="Sun Y."/>
            <person name="Zhan W."/>
            <person name="Jiang J."/>
            <person name="Wang Q."/>
            <person name="Zhang B."/>
            <person name="Ji P."/>
            <person name="Sakyi L.B."/>
            <person name="Cui X."/>
            <person name="Yuan T."/>
            <person name="Jiang B."/>
            <person name="Yang W."/>
            <person name="Lam T.T.-Y."/>
            <person name="Chang Q."/>
            <person name="Ding S."/>
            <person name="Wang X."/>
            <person name="Zhu J."/>
            <person name="Ruan X."/>
            <person name="Zhao L."/>
            <person name="Wei J."/>
            <person name="Que T."/>
            <person name="Du C."/>
            <person name="Cheng J."/>
            <person name="Dai P."/>
            <person name="Han X."/>
            <person name="Huang E."/>
            <person name="Gao Y."/>
            <person name="Liu J."/>
            <person name="Shao H."/>
            <person name="Ye R."/>
            <person name="Li L."/>
            <person name="Wei W."/>
            <person name="Wang X."/>
            <person name="Wang C."/>
            <person name="Yang T."/>
            <person name="Huo Q."/>
            <person name="Li W."/>
            <person name="Guo W."/>
            <person name="Chen H."/>
            <person name="Zhou L."/>
            <person name="Ni X."/>
            <person name="Tian J."/>
            <person name="Zhou Y."/>
            <person name="Sheng Y."/>
            <person name="Liu T."/>
            <person name="Pan Y."/>
            <person name="Xia L."/>
            <person name="Li J."/>
            <person name="Zhao F."/>
            <person name="Cao W."/>
        </authorList>
    </citation>
    <scope>NUCLEOTIDE SEQUENCE</scope>
    <source>
        <strain evidence="1">Dsil-2018</strain>
    </source>
</reference>
<sequence>MERKMEVQVIGEDIAPEELTAEMDWHTACSRRPDEKRGQNASRDDPPQSQNSRSRSKTMKTSKYQVSEAGRMPQLPKNEIKIIVRPKGALNIPKIGSPTVTGAIF</sequence>